<dbReference type="CDD" id="cd14014">
    <property type="entry name" value="STKc_PknB_like"/>
    <property type="match status" value="1"/>
</dbReference>
<dbReference type="Proteomes" id="UP000664277">
    <property type="component" value="Unassembled WGS sequence"/>
</dbReference>
<dbReference type="PROSITE" id="PS50011">
    <property type="entry name" value="PROTEIN_KINASE_DOM"/>
    <property type="match status" value="1"/>
</dbReference>
<organism evidence="7 8">
    <name type="scientific">Candidatus Obscuribacter phosphatis</name>
    <dbReference type="NCBI Taxonomy" id="1906157"/>
    <lineage>
        <taxon>Bacteria</taxon>
        <taxon>Bacillati</taxon>
        <taxon>Candidatus Melainabacteria</taxon>
        <taxon>Candidatus Obscuribacterales</taxon>
        <taxon>Candidatus Obscuribacteraceae</taxon>
        <taxon>Candidatus Obscuribacter</taxon>
    </lineage>
</organism>
<gene>
    <name evidence="7" type="ORF">J0M35_08005</name>
</gene>
<dbReference type="Gene3D" id="1.10.510.10">
    <property type="entry name" value="Transferase(Phosphotransferase) domain 1"/>
    <property type="match status" value="1"/>
</dbReference>
<dbReference type="InterPro" id="IPR000719">
    <property type="entry name" value="Prot_kinase_dom"/>
</dbReference>
<keyword evidence="3" id="KW-0547">Nucleotide-binding</keyword>
<keyword evidence="7" id="KW-0723">Serine/threonine-protein kinase</keyword>
<dbReference type="InterPro" id="IPR008271">
    <property type="entry name" value="Ser/Thr_kinase_AS"/>
</dbReference>
<dbReference type="PANTHER" id="PTHR43289">
    <property type="entry name" value="MITOGEN-ACTIVATED PROTEIN KINASE KINASE KINASE 20-RELATED"/>
    <property type="match status" value="1"/>
</dbReference>
<proteinExistence type="predicted"/>
<dbReference type="InterPro" id="IPR011009">
    <property type="entry name" value="Kinase-like_dom_sf"/>
</dbReference>
<dbReference type="PROSITE" id="PS00108">
    <property type="entry name" value="PROTEIN_KINASE_ST"/>
    <property type="match status" value="1"/>
</dbReference>
<dbReference type="SUPFAM" id="SSF56112">
    <property type="entry name" value="Protein kinase-like (PK-like)"/>
    <property type="match status" value="1"/>
</dbReference>
<dbReference type="Pfam" id="PF00069">
    <property type="entry name" value="Pkinase"/>
    <property type="match status" value="1"/>
</dbReference>
<dbReference type="PANTHER" id="PTHR43289:SF6">
    <property type="entry name" value="SERINE_THREONINE-PROTEIN KINASE NEKL-3"/>
    <property type="match status" value="1"/>
</dbReference>
<dbReference type="SMART" id="SM00220">
    <property type="entry name" value="S_TKc"/>
    <property type="match status" value="1"/>
</dbReference>
<keyword evidence="2" id="KW-0808">Transferase</keyword>
<dbReference type="EMBL" id="JAFLCK010000009">
    <property type="protein sequence ID" value="MBN8660287.1"/>
    <property type="molecule type" value="Genomic_DNA"/>
</dbReference>
<evidence type="ECO:0000259" key="6">
    <source>
        <dbReference type="PROSITE" id="PS50011"/>
    </source>
</evidence>
<evidence type="ECO:0000256" key="2">
    <source>
        <dbReference type="ARBA" id="ARBA00022679"/>
    </source>
</evidence>
<evidence type="ECO:0000256" key="3">
    <source>
        <dbReference type="ARBA" id="ARBA00022741"/>
    </source>
</evidence>
<evidence type="ECO:0000313" key="7">
    <source>
        <dbReference type="EMBL" id="MBN8660287.1"/>
    </source>
</evidence>
<dbReference type="PIRSF" id="PIRSF000654">
    <property type="entry name" value="Integrin-linked_kinase"/>
    <property type="match status" value="1"/>
</dbReference>
<keyword evidence="4 7" id="KW-0418">Kinase</keyword>
<dbReference type="GO" id="GO:0004674">
    <property type="term" value="F:protein serine/threonine kinase activity"/>
    <property type="evidence" value="ECO:0007669"/>
    <property type="project" value="UniProtKB-KW"/>
</dbReference>
<evidence type="ECO:0000313" key="8">
    <source>
        <dbReference type="Proteomes" id="UP000664277"/>
    </source>
</evidence>
<dbReference type="EC" id="2.7.11.1" evidence="1"/>
<dbReference type="GO" id="GO:0005524">
    <property type="term" value="F:ATP binding"/>
    <property type="evidence" value="ECO:0007669"/>
    <property type="project" value="UniProtKB-KW"/>
</dbReference>
<protein>
    <recommendedName>
        <fullName evidence="1">non-specific serine/threonine protein kinase</fullName>
        <ecNumber evidence="1">2.7.11.1</ecNumber>
    </recommendedName>
</protein>
<feature type="domain" description="Protein kinase" evidence="6">
    <location>
        <begin position="15"/>
        <end position="290"/>
    </location>
</feature>
<sequence length="290" mass="33179">MPKDTLIGTVLDDRYEILAEVGRGALGVVYKARHLVMEKTVAVKILFGEVDVDKDETNFLRFQREAQAASSMSHPNIVTVYDFGFSKQKTPYLVMDYIEGVNLKEVLSRHQRLPVERAVQIFLQMCSALEHAHSKGILHRDIKPENVVLLRTSWNPEFVKLVDFGIAKYVNEPRNNSKKLTMDGQVLGTPAYMSPEQVMGDRLDPRSDVYCMGVLMYHSVSGRLPILGTTSADTMSRHISDKPKEFQEICPNIPIPFKLERTIFKALKKHPQDRHQSMKELFIELENYKD</sequence>
<reference evidence="7" key="1">
    <citation type="submission" date="2021-02" db="EMBL/GenBank/DDBJ databases">
        <title>Genome-Resolved Metagenomics of a Microbial Community Performing Photosynthetic Biological Nutrient Removal.</title>
        <authorList>
            <person name="Mcdaniel E.A."/>
        </authorList>
    </citation>
    <scope>NUCLEOTIDE SEQUENCE</scope>
    <source>
        <strain evidence="7">UWPOB_OBS1</strain>
    </source>
</reference>
<comment type="caution">
    <text evidence="7">The sequence shown here is derived from an EMBL/GenBank/DDBJ whole genome shotgun (WGS) entry which is preliminary data.</text>
</comment>
<accession>A0A8J7PLV4</accession>
<keyword evidence="5" id="KW-0067">ATP-binding</keyword>
<name>A0A8J7PLV4_9BACT</name>
<dbReference type="AlphaFoldDB" id="A0A8J7PLV4"/>
<evidence type="ECO:0000256" key="5">
    <source>
        <dbReference type="ARBA" id="ARBA00022840"/>
    </source>
</evidence>
<dbReference type="Gene3D" id="3.30.200.20">
    <property type="entry name" value="Phosphorylase Kinase, domain 1"/>
    <property type="match status" value="1"/>
</dbReference>
<evidence type="ECO:0000256" key="4">
    <source>
        <dbReference type="ARBA" id="ARBA00022777"/>
    </source>
</evidence>
<evidence type="ECO:0000256" key="1">
    <source>
        <dbReference type="ARBA" id="ARBA00012513"/>
    </source>
</evidence>